<keyword evidence="4 15" id="KW-0285">Flavoprotein</keyword>
<dbReference type="FunFam" id="3.40.50.620:FF:000021">
    <property type="entry name" value="Riboflavin biosynthesis protein"/>
    <property type="match status" value="1"/>
</dbReference>
<dbReference type="Pfam" id="PF01687">
    <property type="entry name" value="Flavokinase"/>
    <property type="match status" value="1"/>
</dbReference>
<comment type="similarity">
    <text evidence="15">Belongs to the ribF family.</text>
</comment>
<proteinExistence type="inferred from homology"/>
<evidence type="ECO:0000256" key="3">
    <source>
        <dbReference type="ARBA" id="ARBA00005201"/>
    </source>
</evidence>
<evidence type="ECO:0000256" key="9">
    <source>
        <dbReference type="ARBA" id="ARBA00022777"/>
    </source>
</evidence>
<dbReference type="EC" id="2.7.7.2" evidence="15"/>
<dbReference type="NCBIfam" id="TIGR00083">
    <property type="entry name" value="ribF"/>
    <property type="match status" value="1"/>
</dbReference>
<keyword evidence="10 15" id="KW-0274">FAD</keyword>
<evidence type="ECO:0000256" key="14">
    <source>
        <dbReference type="ARBA" id="ARBA00049494"/>
    </source>
</evidence>
<dbReference type="GO" id="GO:0005524">
    <property type="term" value="F:ATP binding"/>
    <property type="evidence" value="ECO:0007669"/>
    <property type="project" value="UniProtKB-UniRule"/>
</dbReference>
<evidence type="ECO:0000256" key="5">
    <source>
        <dbReference type="ARBA" id="ARBA00022643"/>
    </source>
</evidence>
<evidence type="ECO:0000256" key="10">
    <source>
        <dbReference type="ARBA" id="ARBA00022827"/>
    </source>
</evidence>
<dbReference type="STRING" id="1234595.C725_0786"/>
<dbReference type="Proteomes" id="UP000198462">
    <property type="component" value="Unassembled WGS sequence"/>
</dbReference>
<keyword evidence="12" id="KW-0511">Multifunctional enzyme</keyword>
<evidence type="ECO:0000256" key="6">
    <source>
        <dbReference type="ARBA" id="ARBA00022679"/>
    </source>
</evidence>
<evidence type="ECO:0000259" key="17">
    <source>
        <dbReference type="SMART" id="SM00904"/>
    </source>
</evidence>
<organism evidence="18 19">
    <name type="scientific">Pacificimonas flava</name>
    <dbReference type="NCBI Taxonomy" id="1234595"/>
    <lineage>
        <taxon>Bacteria</taxon>
        <taxon>Pseudomonadati</taxon>
        <taxon>Pseudomonadota</taxon>
        <taxon>Alphaproteobacteria</taxon>
        <taxon>Sphingomonadales</taxon>
        <taxon>Sphingosinicellaceae</taxon>
        <taxon>Pacificimonas</taxon>
    </lineage>
</organism>
<evidence type="ECO:0000256" key="1">
    <source>
        <dbReference type="ARBA" id="ARBA00002121"/>
    </source>
</evidence>
<dbReference type="Gene3D" id="3.40.50.620">
    <property type="entry name" value="HUPs"/>
    <property type="match status" value="1"/>
</dbReference>
<dbReference type="EC" id="2.7.1.26" evidence="15"/>
<comment type="catalytic activity">
    <reaction evidence="13 15">
        <text>riboflavin + ATP = FMN + ADP + H(+)</text>
        <dbReference type="Rhea" id="RHEA:14357"/>
        <dbReference type="ChEBI" id="CHEBI:15378"/>
        <dbReference type="ChEBI" id="CHEBI:30616"/>
        <dbReference type="ChEBI" id="CHEBI:57986"/>
        <dbReference type="ChEBI" id="CHEBI:58210"/>
        <dbReference type="ChEBI" id="CHEBI:456216"/>
        <dbReference type="EC" id="2.7.1.26"/>
    </reaction>
</comment>
<comment type="pathway">
    <text evidence="2 15">Cofactor biosynthesis; FAD biosynthesis; FAD from FMN: step 1/1.</text>
</comment>
<dbReference type="InterPro" id="IPR023468">
    <property type="entry name" value="Riboflavin_kinase"/>
</dbReference>
<accession>A0A219B3J4</accession>
<name>A0A219B3J4_9SPHN</name>
<keyword evidence="9 15" id="KW-0418">Kinase</keyword>
<protein>
    <recommendedName>
        <fullName evidence="15">Riboflavin biosynthesis protein</fullName>
    </recommendedName>
    <domain>
        <recommendedName>
            <fullName evidence="15">Riboflavin kinase</fullName>
            <ecNumber evidence="15">2.7.1.26</ecNumber>
        </recommendedName>
        <alternativeName>
            <fullName evidence="15">Flavokinase</fullName>
        </alternativeName>
    </domain>
    <domain>
        <recommendedName>
            <fullName evidence="15">FMN adenylyltransferase</fullName>
            <ecNumber evidence="15">2.7.7.2</ecNumber>
        </recommendedName>
        <alternativeName>
            <fullName evidence="15">FAD pyrophosphorylase</fullName>
        </alternativeName>
        <alternativeName>
            <fullName evidence="15">FAD synthase</fullName>
        </alternativeName>
    </domain>
</protein>
<reference evidence="19" key="1">
    <citation type="submission" date="2017-05" db="EMBL/GenBank/DDBJ databases">
        <authorList>
            <person name="Lin X."/>
        </authorList>
    </citation>
    <scope>NUCLEOTIDE SEQUENCE [LARGE SCALE GENOMIC DNA]</scope>
    <source>
        <strain evidence="19">JLT2012</strain>
    </source>
</reference>
<dbReference type="InterPro" id="IPR015864">
    <property type="entry name" value="FAD_synthase"/>
</dbReference>
<comment type="pathway">
    <text evidence="3 15">Cofactor biosynthesis; FMN biosynthesis; FMN from riboflavin (ATP route): step 1/1.</text>
</comment>
<gene>
    <name evidence="18" type="ORF">B5C34_05420</name>
</gene>
<feature type="coiled-coil region" evidence="16">
    <location>
        <begin position="279"/>
        <end position="309"/>
    </location>
</feature>
<dbReference type="GO" id="GO:0009231">
    <property type="term" value="P:riboflavin biosynthetic process"/>
    <property type="evidence" value="ECO:0007669"/>
    <property type="project" value="InterPro"/>
</dbReference>
<evidence type="ECO:0000256" key="2">
    <source>
        <dbReference type="ARBA" id="ARBA00004726"/>
    </source>
</evidence>
<dbReference type="NCBIfam" id="NF004159">
    <property type="entry name" value="PRK05627.1-2"/>
    <property type="match status" value="1"/>
</dbReference>
<dbReference type="InterPro" id="IPR015865">
    <property type="entry name" value="Riboflavin_kinase_bac/euk"/>
</dbReference>
<dbReference type="EMBL" id="NFZT01000001">
    <property type="protein sequence ID" value="OWV32952.1"/>
    <property type="molecule type" value="Genomic_DNA"/>
</dbReference>
<evidence type="ECO:0000313" key="18">
    <source>
        <dbReference type="EMBL" id="OWV32952.1"/>
    </source>
</evidence>
<evidence type="ECO:0000256" key="7">
    <source>
        <dbReference type="ARBA" id="ARBA00022695"/>
    </source>
</evidence>
<dbReference type="RefSeq" id="WP_088711741.1">
    <property type="nucleotide sequence ID" value="NZ_NFZT01000001.1"/>
</dbReference>
<dbReference type="PANTHER" id="PTHR22749">
    <property type="entry name" value="RIBOFLAVIN KINASE/FMN ADENYLYLTRANSFERASE"/>
    <property type="match status" value="1"/>
</dbReference>
<keyword evidence="11 15" id="KW-0067">ATP-binding</keyword>
<comment type="catalytic activity">
    <reaction evidence="14 15">
        <text>FMN + ATP + H(+) = FAD + diphosphate</text>
        <dbReference type="Rhea" id="RHEA:17237"/>
        <dbReference type="ChEBI" id="CHEBI:15378"/>
        <dbReference type="ChEBI" id="CHEBI:30616"/>
        <dbReference type="ChEBI" id="CHEBI:33019"/>
        <dbReference type="ChEBI" id="CHEBI:57692"/>
        <dbReference type="ChEBI" id="CHEBI:58210"/>
        <dbReference type="EC" id="2.7.7.2"/>
    </reaction>
</comment>
<sequence>MKRIFMDDPLPRSLTGGVAALGNFDGFHAGHQAVVGEARYRARAKDGPSLVITFDPHPVRLFKPDMPPMALTTIDQRLDYFERFGIDGAVVLRFDREMAAMEPKAFVRDVLADRLSLSGVVTGDDFTFGARASGTIDDLRRLGEAAEIDAATVSAVNGIHGHRISSTKIREALREGDCDAAARMLTRPFTIRAEVEHGAKLGRTLGTPTANMRLGTYVRPKYGVYAVRGCLPSGECLDGVANLGVRPMIDPPVELLESWFFDWEGDLYGQTIDVELIAYLREERKLDGLEALKEQIARDAEAAKAALDARPADR</sequence>
<evidence type="ECO:0000256" key="11">
    <source>
        <dbReference type="ARBA" id="ARBA00022840"/>
    </source>
</evidence>
<keyword evidence="16" id="KW-0175">Coiled coil</keyword>
<keyword evidence="8 15" id="KW-0547">Nucleotide-binding</keyword>
<keyword evidence="19" id="KW-1185">Reference proteome</keyword>
<dbReference type="PANTHER" id="PTHR22749:SF6">
    <property type="entry name" value="RIBOFLAVIN KINASE"/>
    <property type="match status" value="1"/>
</dbReference>
<dbReference type="UniPathway" id="UPA00277">
    <property type="reaction ID" value="UER00407"/>
</dbReference>
<dbReference type="GO" id="GO:0003919">
    <property type="term" value="F:FMN adenylyltransferase activity"/>
    <property type="evidence" value="ECO:0007669"/>
    <property type="project" value="UniProtKB-UniRule"/>
</dbReference>
<dbReference type="SUPFAM" id="SSF82114">
    <property type="entry name" value="Riboflavin kinase-like"/>
    <property type="match status" value="1"/>
</dbReference>
<dbReference type="OrthoDB" id="9803667at2"/>
<evidence type="ECO:0000256" key="4">
    <source>
        <dbReference type="ARBA" id="ARBA00022630"/>
    </source>
</evidence>
<dbReference type="Pfam" id="PF06574">
    <property type="entry name" value="FAD_syn"/>
    <property type="match status" value="1"/>
</dbReference>
<dbReference type="AlphaFoldDB" id="A0A219B3J4"/>
<dbReference type="InterPro" id="IPR002606">
    <property type="entry name" value="Riboflavin_kinase_bac"/>
</dbReference>
<dbReference type="SUPFAM" id="SSF52374">
    <property type="entry name" value="Nucleotidylyl transferase"/>
    <property type="match status" value="1"/>
</dbReference>
<dbReference type="CDD" id="cd02064">
    <property type="entry name" value="FAD_synthetase_N"/>
    <property type="match status" value="1"/>
</dbReference>
<keyword evidence="5 15" id="KW-0288">FMN</keyword>
<evidence type="ECO:0000256" key="8">
    <source>
        <dbReference type="ARBA" id="ARBA00022741"/>
    </source>
</evidence>
<dbReference type="GO" id="GO:0008531">
    <property type="term" value="F:riboflavin kinase activity"/>
    <property type="evidence" value="ECO:0007669"/>
    <property type="project" value="UniProtKB-UniRule"/>
</dbReference>
<dbReference type="InterPro" id="IPR014729">
    <property type="entry name" value="Rossmann-like_a/b/a_fold"/>
</dbReference>
<keyword evidence="6 15" id="KW-0808">Transferase</keyword>
<evidence type="ECO:0000256" key="13">
    <source>
        <dbReference type="ARBA" id="ARBA00047880"/>
    </source>
</evidence>
<dbReference type="InterPro" id="IPR023465">
    <property type="entry name" value="Riboflavin_kinase_dom_sf"/>
</dbReference>
<dbReference type="SMART" id="SM00904">
    <property type="entry name" value="Flavokinase"/>
    <property type="match status" value="1"/>
</dbReference>
<evidence type="ECO:0000256" key="15">
    <source>
        <dbReference type="PIRNR" id="PIRNR004491"/>
    </source>
</evidence>
<dbReference type="Gene3D" id="2.40.30.30">
    <property type="entry name" value="Riboflavin kinase-like"/>
    <property type="match status" value="1"/>
</dbReference>
<feature type="domain" description="Riboflavin kinase" evidence="17">
    <location>
        <begin position="184"/>
        <end position="308"/>
    </location>
</feature>
<dbReference type="PIRSF" id="PIRSF004491">
    <property type="entry name" value="FAD_Synth"/>
    <property type="match status" value="1"/>
</dbReference>
<dbReference type="UniPathway" id="UPA00276">
    <property type="reaction ID" value="UER00406"/>
</dbReference>
<comment type="function">
    <text evidence="1">Catalyzes the phosphorylation of riboflavin to FMN followed by the adenylation of FMN to FAD.</text>
</comment>
<evidence type="ECO:0000313" key="19">
    <source>
        <dbReference type="Proteomes" id="UP000198462"/>
    </source>
</evidence>
<evidence type="ECO:0000256" key="16">
    <source>
        <dbReference type="SAM" id="Coils"/>
    </source>
</evidence>
<dbReference type="GO" id="GO:0009398">
    <property type="term" value="P:FMN biosynthetic process"/>
    <property type="evidence" value="ECO:0007669"/>
    <property type="project" value="UniProtKB-UniRule"/>
</dbReference>
<dbReference type="GO" id="GO:0006747">
    <property type="term" value="P:FAD biosynthetic process"/>
    <property type="evidence" value="ECO:0007669"/>
    <property type="project" value="UniProtKB-UniRule"/>
</dbReference>
<dbReference type="NCBIfam" id="NF004160">
    <property type="entry name" value="PRK05627.1-3"/>
    <property type="match status" value="1"/>
</dbReference>
<evidence type="ECO:0000256" key="12">
    <source>
        <dbReference type="ARBA" id="ARBA00023268"/>
    </source>
</evidence>
<comment type="caution">
    <text evidence="18">The sequence shown here is derived from an EMBL/GenBank/DDBJ whole genome shotgun (WGS) entry which is preliminary data.</text>
</comment>
<keyword evidence="7 15" id="KW-0548">Nucleotidyltransferase</keyword>